<dbReference type="NCBIfam" id="TIGR00229">
    <property type="entry name" value="sensory_box"/>
    <property type="match status" value="2"/>
</dbReference>
<gene>
    <name evidence="9" type="ORF">KDD17_04260</name>
</gene>
<dbReference type="GO" id="GO:0005886">
    <property type="term" value="C:plasma membrane"/>
    <property type="evidence" value="ECO:0007669"/>
    <property type="project" value="TreeGrafter"/>
</dbReference>
<dbReference type="InterPro" id="IPR035965">
    <property type="entry name" value="PAS-like_dom_sf"/>
</dbReference>
<feature type="domain" description="PAS" evidence="7">
    <location>
        <begin position="34"/>
        <end position="83"/>
    </location>
</feature>
<proteinExistence type="predicted"/>
<dbReference type="Gene3D" id="1.10.287.130">
    <property type="match status" value="1"/>
</dbReference>
<dbReference type="PROSITE" id="PS50113">
    <property type="entry name" value="PAC"/>
    <property type="match status" value="1"/>
</dbReference>
<evidence type="ECO:0000256" key="3">
    <source>
        <dbReference type="ARBA" id="ARBA00022553"/>
    </source>
</evidence>
<dbReference type="EC" id="2.7.13.3" evidence="2"/>
<evidence type="ECO:0000256" key="5">
    <source>
        <dbReference type="ARBA" id="ARBA00022777"/>
    </source>
</evidence>
<evidence type="ECO:0000256" key="4">
    <source>
        <dbReference type="ARBA" id="ARBA00022679"/>
    </source>
</evidence>
<evidence type="ECO:0000259" key="6">
    <source>
        <dbReference type="PROSITE" id="PS50109"/>
    </source>
</evidence>
<dbReference type="FunFam" id="3.30.565.10:FF:000006">
    <property type="entry name" value="Sensor histidine kinase WalK"/>
    <property type="match status" value="1"/>
</dbReference>
<dbReference type="PRINTS" id="PR00344">
    <property type="entry name" value="BCTRLSENSOR"/>
</dbReference>
<dbReference type="InterPro" id="IPR005467">
    <property type="entry name" value="His_kinase_dom"/>
</dbReference>
<dbReference type="InterPro" id="IPR000700">
    <property type="entry name" value="PAS-assoc_C"/>
</dbReference>
<keyword evidence="10" id="KW-1185">Reference proteome</keyword>
<dbReference type="Proteomes" id="UP000683291">
    <property type="component" value="Chromosome 1"/>
</dbReference>
<dbReference type="InterPro" id="IPR036890">
    <property type="entry name" value="HATPase_C_sf"/>
</dbReference>
<dbReference type="SUPFAM" id="SSF47384">
    <property type="entry name" value="Homodimeric domain of signal transducing histidine kinase"/>
    <property type="match status" value="1"/>
</dbReference>
<dbReference type="CDD" id="cd00082">
    <property type="entry name" value="HisKA"/>
    <property type="match status" value="1"/>
</dbReference>
<dbReference type="PROSITE" id="PS50109">
    <property type="entry name" value="HIS_KIN"/>
    <property type="match status" value="1"/>
</dbReference>
<dbReference type="PANTHER" id="PTHR43047">
    <property type="entry name" value="TWO-COMPONENT HISTIDINE PROTEIN KINASE"/>
    <property type="match status" value="1"/>
</dbReference>
<dbReference type="Gene3D" id="3.30.450.20">
    <property type="entry name" value="PAS domain"/>
    <property type="match status" value="2"/>
</dbReference>
<dbReference type="InterPro" id="IPR000014">
    <property type="entry name" value="PAS"/>
</dbReference>
<dbReference type="AlphaFoldDB" id="A0A975PN01"/>
<dbReference type="SUPFAM" id="SSF55785">
    <property type="entry name" value="PYP-like sensor domain (PAS domain)"/>
    <property type="match status" value="2"/>
</dbReference>
<comment type="catalytic activity">
    <reaction evidence="1">
        <text>ATP + protein L-histidine = ADP + protein N-phospho-L-histidine.</text>
        <dbReference type="EC" id="2.7.13.3"/>
    </reaction>
</comment>
<dbReference type="Gene3D" id="3.30.565.10">
    <property type="entry name" value="Histidine kinase-like ATPase, C-terminal domain"/>
    <property type="match status" value="1"/>
</dbReference>
<dbReference type="InterPro" id="IPR003594">
    <property type="entry name" value="HATPase_dom"/>
</dbReference>
<name>A0A975PN01_9RHOB</name>
<dbReference type="Pfam" id="PF00512">
    <property type="entry name" value="HisKA"/>
    <property type="match status" value="1"/>
</dbReference>
<reference evidence="9" key="1">
    <citation type="submission" date="2021-04" db="EMBL/GenBank/DDBJ databases">
        <title>Complete genome sequence for Sulfitobacter sp. strain JK7-1.</title>
        <authorList>
            <person name="Park S.-J."/>
        </authorList>
    </citation>
    <scope>NUCLEOTIDE SEQUENCE</scope>
    <source>
        <strain evidence="9">JK7-1</strain>
    </source>
</reference>
<accession>A0A975PN01</accession>
<dbReference type="InterPro" id="IPR004358">
    <property type="entry name" value="Sig_transdc_His_kin-like_C"/>
</dbReference>
<dbReference type="SUPFAM" id="SSF55874">
    <property type="entry name" value="ATPase domain of HSP90 chaperone/DNA topoisomerase II/histidine kinase"/>
    <property type="match status" value="1"/>
</dbReference>
<evidence type="ECO:0000313" key="10">
    <source>
        <dbReference type="Proteomes" id="UP000683291"/>
    </source>
</evidence>
<keyword evidence="5 9" id="KW-0418">Kinase</keyword>
<dbReference type="EMBL" id="CP073581">
    <property type="protein sequence ID" value="QUJ77239.1"/>
    <property type="molecule type" value="Genomic_DNA"/>
</dbReference>
<dbReference type="InterPro" id="IPR036097">
    <property type="entry name" value="HisK_dim/P_sf"/>
</dbReference>
<evidence type="ECO:0000256" key="1">
    <source>
        <dbReference type="ARBA" id="ARBA00000085"/>
    </source>
</evidence>
<dbReference type="InterPro" id="IPR003661">
    <property type="entry name" value="HisK_dim/P_dom"/>
</dbReference>
<dbReference type="KEGG" id="sual:KDD17_04260"/>
<dbReference type="PANTHER" id="PTHR43047:SF72">
    <property type="entry name" value="OSMOSENSING HISTIDINE PROTEIN KINASE SLN1"/>
    <property type="match status" value="1"/>
</dbReference>
<dbReference type="Pfam" id="PF02518">
    <property type="entry name" value="HATPase_c"/>
    <property type="match status" value="1"/>
</dbReference>
<sequence length="504" mass="54877">MKKSSKTAQTSGTGDTEFAHGAGVQDLGALDPMQIFESAVAMVTIVGTDGLIERANPHFCAALGYPEDAVIGKSTADFYAPSETVRFDDIHSVLTSGQCWIGKQRMQRASGAQFWVRTTVYPVFDAAGRHCRSLSVRFDINREEQARSDRDMLDALDLFRDEMFIITSDSLRFTYINRAGLETLGWSRDDMTGQTIDRAAHLFERDSFVALTTPLLRGAVPEVSYIREDGARAYEVTLRLTTTEGKAQRFVAIARDISERLALERAKADFTATVSHELRSPLTSIKGGIGLVLSGAAGAPTDKARSLLEIAHRNADRLVLIVNDMLDLEKIAAGQMTFNMKRVAARTLMTDAIDANAGYLAQYGVIARACSDDMATQIDCDPDRMLQVLGNLITNAAKFSDEGQEIRLDLRSDRDTLTFTVQDFGTGIPASAQATIFDRFTQAGSQTRARSGSTGLGLSIVKAIVDSHGGHIDMHSVEGEGTRFDITLPKRQSDNGNSPAQRAG</sequence>
<dbReference type="InterPro" id="IPR001610">
    <property type="entry name" value="PAC"/>
</dbReference>
<dbReference type="RefSeq" id="WP_212705434.1">
    <property type="nucleotide sequence ID" value="NZ_CP073581.1"/>
</dbReference>
<evidence type="ECO:0000256" key="2">
    <source>
        <dbReference type="ARBA" id="ARBA00012438"/>
    </source>
</evidence>
<protein>
    <recommendedName>
        <fullName evidence="2">histidine kinase</fullName>
        <ecNumber evidence="2">2.7.13.3</ecNumber>
    </recommendedName>
</protein>
<keyword evidence="3" id="KW-0597">Phosphoprotein</keyword>
<dbReference type="CDD" id="cd00130">
    <property type="entry name" value="PAS"/>
    <property type="match status" value="2"/>
</dbReference>
<evidence type="ECO:0000259" key="8">
    <source>
        <dbReference type="PROSITE" id="PS50113"/>
    </source>
</evidence>
<organism evidence="9 10">
    <name type="scientific">Sulfitobacter albidus</name>
    <dbReference type="NCBI Taxonomy" id="2829501"/>
    <lineage>
        <taxon>Bacteria</taxon>
        <taxon>Pseudomonadati</taxon>
        <taxon>Pseudomonadota</taxon>
        <taxon>Alphaproteobacteria</taxon>
        <taxon>Rhodobacterales</taxon>
        <taxon>Roseobacteraceae</taxon>
        <taxon>Sulfitobacter</taxon>
    </lineage>
</organism>
<feature type="domain" description="PAS" evidence="7">
    <location>
        <begin position="148"/>
        <end position="195"/>
    </location>
</feature>
<dbReference type="SMART" id="SM00388">
    <property type="entry name" value="HisKA"/>
    <property type="match status" value="1"/>
</dbReference>
<evidence type="ECO:0000259" key="7">
    <source>
        <dbReference type="PROSITE" id="PS50112"/>
    </source>
</evidence>
<feature type="domain" description="Histidine kinase" evidence="6">
    <location>
        <begin position="273"/>
        <end position="492"/>
    </location>
</feature>
<dbReference type="SMART" id="SM00091">
    <property type="entry name" value="PAS"/>
    <property type="match status" value="2"/>
</dbReference>
<keyword evidence="4" id="KW-0808">Transferase</keyword>
<dbReference type="GO" id="GO:0009927">
    <property type="term" value="F:histidine phosphotransfer kinase activity"/>
    <property type="evidence" value="ECO:0007669"/>
    <property type="project" value="TreeGrafter"/>
</dbReference>
<evidence type="ECO:0000313" key="9">
    <source>
        <dbReference type="EMBL" id="QUJ77239.1"/>
    </source>
</evidence>
<dbReference type="GO" id="GO:0000155">
    <property type="term" value="F:phosphorelay sensor kinase activity"/>
    <property type="evidence" value="ECO:0007669"/>
    <property type="project" value="InterPro"/>
</dbReference>
<dbReference type="SMART" id="SM00387">
    <property type="entry name" value="HATPase_c"/>
    <property type="match status" value="1"/>
</dbReference>
<feature type="domain" description="PAC" evidence="8">
    <location>
        <begin position="100"/>
        <end position="152"/>
    </location>
</feature>
<dbReference type="PROSITE" id="PS50112">
    <property type="entry name" value="PAS"/>
    <property type="match status" value="2"/>
</dbReference>
<dbReference type="Pfam" id="PF13426">
    <property type="entry name" value="PAS_9"/>
    <property type="match status" value="2"/>
</dbReference>
<dbReference type="SMART" id="SM00086">
    <property type="entry name" value="PAC"/>
    <property type="match status" value="2"/>
</dbReference>